<feature type="binding site" evidence="13">
    <location>
        <position position="72"/>
    </location>
    <ligand>
        <name>thiamine diphosphate</name>
        <dbReference type="ChEBI" id="CHEBI:58937"/>
    </ligand>
</feature>
<evidence type="ECO:0000256" key="15">
    <source>
        <dbReference type="PIRSR" id="PIRSR605478-5"/>
    </source>
</evidence>
<dbReference type="KEGG" id="glt:GlitD10_0990"/>
<comment type="cofactor">
    <cofactor evidence="13">
        <name>thiamine diphosphate</name>
        <dbReference type="ChEBI" id="CHEBI:58937"/>
    </cofactor>
    <text evidence="13">Binds 1 thiamine pyrophosphate per subunit. During the reaction, the substrate forms a covalent intermediate with the cofactor.</text>
</comment>
<dbReference type="InterPro" id="IPR005478">
    <property type="entry name" value="Transketolase_bac-like"/>
</dbReference>
<evidence type="ECO:0000256" key="16">
    <source>
        <dbReference type="RuleBase" id="RU004996"/>
    </source>
</evidence>
<dbReference type="InterPro" id="IPR009014">
    <property type="entry name" value="Transketo_C/PFOR_II"/>
</dbReference>
<comment type="function">
    <text evidence="16">Catalyzes the transfer of a two-carbon ketol group from a ketose donor to an aldose acceptor, via a covalent intermediate with the cofactor thiamine pyrophosphate.</text>
</comment>
<dbReference type="AlphaFoldDB" id="A0A1J0ABK0"/>
<dbReference type="EMBL" id="CP017675">
    <property type="protein sequence ID" value="APB33308.1"/>
    <property type="molecule type" value="Genomic_DNA"/>
</dbReference>
<dbReference type="Proteomes" id="UP000180235">
    <property type="component" value="Chromosome"/>
</dbReference>
<comment type="cofactor">
    <cofactor evidence="14">
        <name>Mg(2+)</name>
        <dbReference type="ChEBI" id="CHEBI:18420"/>
    </cofactor>
    <text evidence="14">Binds 1 Mg(2+) ion per subunit. Can also utilize other divalent metal cations, such as Ca(2+), Mn(2+) and Co(2+).</text>
</comment>
<feature type="binding site" evidence="12">
    <location>
        <position position="32"/>
    </location>
    <ligand>
        <name>substrate</name>
    </ligand>
</feature>
<dbReference type="CDD" id="cd07033">
    <property type="entry name" value="TPP_PYR_DXS_TK_like"/>
    <property type="match status" value="1"/>
</dbReference>
<evidence type="ECO:0000256" key="14">
    <source>
        <dbReference type="PIRSR" id="PIRSR605478-4"/>
    </source>
</evidence>
<dbReference type="OrthoDB" id="8732661at2"/>
<dbReference type="Pfam" id="PF00456">
    <property type="entry name" value="Transketolase_N"/>
    <property type="match status" value="1"/>
</dbReference>
<feature type="binding site" evidence="13">
    <location>
        <position position="442"/>
    </location>
    <ligand>
        <name>thiamine diphosphate</name>
        <dbReference type="ChEBI" id="CHEBI:58937"/>
    </ligand>
</feature>
<organism evidence="18 19">
    <name type="scientific">Gloeomargarita lithophora Alchichica-D10</name>
    <dbReference type="NCBI Taxonomy" id="1188229"/>
    <lineage>
        <taxon>Bacteria</taxon>
        <taxon>Bacillati</taxon>
        <taxon>Cyanobacteriota</taxon>
        <taxon>Cyanophyceae</taxon>
        <taxon>Gloeomargaritales</taxon>
        <taxon>Gloeomargaritaceae</taxon>
        <taxon>Gloeomargarita</taxon>
    </lineage>
</organism>
<evidence type="ECO:0000259" key="17">
    <source>
        <dbReference type="SMART" id="SM00861"/>
    </source>
</evidence>
<feature type="binding site" evidence="12">
    <location>
        <position position="525"/>
    </location>
    <ligand>
        <name>substrate</name>
    </ligand>
</feature>
<dbReference type="InterPro" id="IPR029061">
    <property type="entry name" value="THDP-binding"/>
</dbReference>
<evidence type="ECO:0000256" key="10">
    <source>
        <dbReference type="NCBIfam" id="TIGR00232"/>
    </source>
</evidence>
<dbReference type="InterPro" id="IPR055152">
    <property type="entry name" value="Transketolase-like_C_2"/>
</dbReference>
<dbReference type="Gene3D" id="3.40.50.920">
    <property type="match status" value="1"/>
</dbReference>
<comment type="subunit">
    <text evidence="2 16">Homodimer.</text>
</comment>
<comment type="catalytic activity">
    <reaction evidence="9 16">
        <text>D-sedoheptulose 7-phosphate + D-glyceraldehyde 3-phosphate = aldehydo-D-ribose 5-phosphate + D-xylulose 5-phosphate</text>
        <dbReference type="Rhea" id="RHEA:10508"/>
        <dbReference type="ChEBI" id="CHEBI:57483"/>
        <dbReference type="ChEBI" id="CHEBI:57737"/>
        <dbReference type="ChEBI" id="CHEBI:58273"/>
        <dbReference type="ChEBI" id="CHEBI:59776"/>
        <dbReference type="EC" id="2.2.1.1"/>
    </reaction>
</comment>
<evidence type="ECO:0000256" key="7">
    <source>
        <dbReference type="ARBA" id="ARBA00022842"/>
    </source>
</evidence>
<dbReference type="NCBIfam" id="TIGR00232">
    <property type="entry name" value="tktlase_bact"/>
    <property type="match status" value="1"/>
</dbReference>
<feature type="site" description="Important for catalytic activity" evidence="15">
    <location>
        <position position="32"/>
    </location>
</feature>
<dbReference type="FunFam" id="3.40.50.970:FF:000004">
    <property type="entry name" value="Transketolase"/>
    <property type="match status" value="1"/>
</dbReference>
<feature type="binding site" evidence="13">
    <location>
        <position position="268"/>
    </location>
    <ligand>
        <name>thiamine diphosphate</name>
        <dbReference type="ChEBI" id="CHEBI:58937"/>
    </ligand>
</feature>
<feature type="binding site" evidence="12">
    <location>
        <position position="268"/>
    </location>
    <ligand>
        <name>substrate</name>
    </ligand>
</feature>
<keyword evidence="7 14" id="KW-0460">Magnesium</keyword>
<dbReference type="PROSITE" id="PS00802">
    <property type="entry name" value="TRANSKETOLASE_2"/>
    <property type="match status" value="1"/>
</dbReference>
<dbReference type="GO" id="GO:0006098">
    <property type="term" value="P:pentose-phosphate shunt"/>
    <property type="evidence" value="ECO:0007669"/>
    <property type="project" value="TreeGrafter"/>
</dbReference>
<feature type="binding site" evidence="12">
    <location>
        <position position="474"/>
    </location>
    <ligand>
        <name>substrate</name>
    </ligand>
</feature>
<keyword evidence="5 16" id="KW-0808">Transferase</keyword>
<dbReference type="GO" id="GO:0046872">
    <property type="term" value="F:metal ion binding"/>
    <property type="evidence" value="ECO:0007669"/>
    <property type="project" value="UniProtKB-KW"/>
</dbReference>
<feature type="binding site" evidence="12">
    <location>
        <position position="478"/>
    </location>
    <ligand>
        <name>substrate</name>
    </ligand>
</feature>
<dbReference type="InterPro" id="IPR005474">
    <property type="entry name" value="Transketolase_N"/>
</dbReference>
<dbReference type="RefSeq" id="WP_071453909.1">
    <property type="nucleotide sequence ID" value="NZ_CP017675.1"/>
</dbReference>
<feature type="binding site" evidence="12">
    <location>
        <position position="466"/>
    </location>
    <ligand>
        <name>substrate</name>
    </ligand>
</feature>
<dbReference type="Pfam" id="PF02779">
    <property type="entry name" value="Transket_pyr"/>
    <property type="match status" value="1"/>
</dbReference>
<gene>
    <name evidence="18" type="primary">tktB</name>
    <name evidence="18" type="ORF">GlitD10_0990</name>
</gene>
<evidence type="ECO:0000256" key="5">
    <source>
        <dbReference type="ARBA" id="ARBA00022679"/>
    </source>
</evidence>
<evidence type="ECO:0000313" key="19">
    <source>
        <dbReference type="Proteomes" id="UP000180235"/>
    </source>
</evidence>
<feature type="binding site" evidence="12">
    <location>
        <position position="362"/>
    </location>
    <ligand>
        <name>substrate</name>
    </ligand>
</feature>
<proteinExistence type="inferred from homology"/>
<dbReference type="InterPro" id="IPR049557">
    <property type="entry name" value="Transketolase_CS"/>
</dbReference>
<feature type="active site" description="Proton donor" evidence="11">
    <location>
        <position position="416"/>
    </location>
</feature>
<keyword evidence="16" id="KW-0106">Calcium</keyword>
<keyword evidence="8 13" id="KW-0786">Thiamine pyrophosphate</keyword>
<dbReference type="FunFam" id="3.40.50.970:FF:000003">
    <property type="entry name" value="Transketolase"/>
    <property type="match status" value="1"/>
</dbReference>
<dbReference type="STRING" id="1188229.GlitD10_0990"/>
<comment type="cofactor">
    <cofactor evidence="16">
        <name>Mg(2+)</name>
        <dbReference type="ChEBI" id="CHEBI:18420"/>
    </cofactor>
    <cofactor evidence="16">
        <name>Ca(2+)</name>
        <dbReference type="ChEBI" id="CHEBI:29108"/>
    </cofactor>
    <cofactor evidence="16">
        <name>Mn(2+)</name>
        <dbReference type="ChEBI" id="CHEBI:29035"/>
    </cofactor>
    <cofactor evidence="16">
        <name>Co(2+)</name>
        <dbReference type="ChEBI" id="CHEBI:48828"/>
    </cofactor>
    <text evidence="16">Binds 1 Mg(2+) ion per subunit. Can also utilize other divalent metal cations, such as Ca(2+), Mn(2+) and Co(2+).</text>
</comment>
<evidence type="ECO:0000256" key="13">
    <source>
        <dbReference type="PIRSR" id="PIRSR605478-3"/>
    </source>
</evidence>
<dbReference type="PANTHER" id="PTHR43522">
    <property type="entry name" value="TRANSKETOLASE"/>
    <property type="match status" value="1"/>
</dbReference>
<evidence type="ECO:0000256" key="1">
    <source>
        <dbReference type="ARBA" id="ARBA00007131"/>
    </source>
</evidence>
<evidence type="ECO:0000256" key="12">
    <source>
        <dbReference type="PIRSR" id="PIRSR605478-2"/>
    </source>
</evidence>
<evidence type="ECO:0000256" key="2">
    <source>
        <dbReference type="ARBA" id="ARBA00011738"/>
    </source>
</evidence>
<dbReference type="FunFam" id="3.40.50.920:FF:000003">
    <property type="entry name" value="Transketolase"/>
    <property type="match status" value="1"/>
</dbReference>
<feature type="binding site" evidence="12">
    <location>
        <position position="389"/>
    </location>
    <ligand>
        <name>substrate</name>
    </ligand>
</feature>
<evidence type="ECO:0000256" key="9">
    <source>
        <dbReference type="ARBA" id="ARBA00049473"/>
    </source>
</evidence>
<comment type="similarity">
    <text evidence="1 16">Belongs to the transketolase family.</text>
</comment>
<dbReference type="GO" id="GO:0005829">
    <property type="term" value="C:cytosol"/>
    <property type="evidence" value="ECO:0007669"/>
    <property type="project" value="TreeGrafter"/>
</dbReference>
<dbReference type="SUPFAM" id="SSF52518">
    <property type="entry name" value="Thiamin diphosphate-binding fold (THDP-binding)"/>
    <property type="match status" value="2"/>
</dbReference>
<dbReference type="SUPFAM" id="SSF52922">
    <property type="entry name" value="TK C-terminal domain-like"/>
    <property type="match status" value="1"/>
</dbReference>
<dbReference type="PANTHER" id="PTHR43522:SF2">
    <property type="entry name" value="TRANSKETOLASE 1-RELATED"/>
    <property type="match status" value="1"/>
</dbReference>
<evidence type="ECO:0000256" key="11">
    <source>
        <dbReference type="PIRSR" id="PIRSR605478-1"/>
    </source>
</evidence>
<evidence type="ECO:0000256" key="8">
    <source>
        <dbReference type="ARBA" id="ARBA00023052"/>
    </source>
</evidence>
<evidence type="ECO:0000313" key="18">
    <source>
        <dbReference type="EMBL" id="APB33308.1"/>
    </source>
</evidence>
<name>A0A1J0ABK0_9CYAN</name>
<dbReference type="PROSITE" id="PS00801">
    <property type="entry name" value="TRANSKETOLASE_1"/>
    <property type="match status" value="1"/>
</dbReference>
<feature type="binding site" evidence="14">
    <location>
        <position position="193"/>
    </location>
    <ligand>
        <name>Mg(2+)</name>
        <dbReference type="ChEBI" id="CHEBI:18420"/>
    </ligand>
</feature>
<sequence length="666" mass="71030">MTVAAPPNLDQLAINTIRFLAVDAVQKAKSGHPGLPMGAAPMAYVLWQNFLKFNPRNPQWADRDRFVLSAGHGCMLQYALLHLTGYDVGMDDLKQFRQWGSITPGHPENFETPGVEVTTGPLGQGVGNGVGLAIAEAHLAARFNQPGHTIVDHYTYVILGDGCNMEGIASEAASLAGHLQLGKLVMLYDSNHISIDGNTEIAFTEDVGKRYEAYGWHVLKVADGNQDLAAIGEAIAQAKAVTDKPSFIIVETTIGYGSPNKAGTEGVHGAPLGPDEVKLTKENLGWPLEPDFYIPDQVLSHFRQAVDKGAEAEAAWNQKFAAYKLAYPALAAEFERIMGGELPSGWQAALAPVAETGKESTRNLSKFCLNALAGAVPEFLGGSADLAHSNMTFLKGIPEFQPGSYEGRNFRFGVREHGMGAVANGMALHGGLIPYDATFLIFTDYMRAAIRLSALSQVRVLHVMTHDSVALGEDGPTHQPVETTASLRLIPNLYVFRPADARETVGSYQVALASAKTPSVLVFTRQALNPQAGTSIEGVAQGGYIVVDCGCEHPDLILIATGSELELAVQAAAQLADKKVRVVSMPCTALFDSQPQAYRDSVLPPQVTKRISIEAGVTAGWYKYVGFGGKTLGIDQFGASAPGPVCMEKFGMTVANLVATAQALLA</sequence>
<accession>A0A1J0ABK0</accession>
<feature type="site" description="Important for catalytic activity" evidence="15">
    <location>
        <position position="268"/>
    </location>
</feature>
<evidence type="ECO:0000256" key="4">
    <source>
        <dbReference type="ARBA" id="ARBA00016662"/>
    </source>
</evidence>
<feature type="binding site" evidence="14">
    <location>
        <position position="161"/>
    </location>
    <ligand>
        <name>Mg(2+)</name>
        <dbReference type="ChEBI" id="CHEBI:18420"/>
    </ligand>
</feature>
<dbReference type="SMART" id="SM00861">
    <property type="entry name" value="Transket_pyr"/>
    <property type="match status" value="1"/>
</dbReference>
<feature type="domain" description="Transketolase-like pyrimidine-binding" evidence="17">
    <location>
        <begin position="359"/>
        <end position="531"/>
    </location>
</feature>
<dbReference type="InterPro" id="IPR005475">
    <property type="entry name" value="Transketolase-like_Pyr-bd"/>
</dbReference>
<feature type="binding site" evidence="13">
    <location>
        <begin position="120"/>
        <end position="122"/>
    </location>
    <ligand>
        <name>thiamine diphosphate</name>
        <dbReference type="ChEBI" id="CHEBI:58937"/>
    </ligand>
</feature>
<dbReference type="InterPro" id="IPR020826">
    <property type="entry name" value="Transketolase_BS"/>
</dbReference>
<dbReference type="InterPro" id="IPR033247">
    <property type="entry name" value="Transketolase_fam"/>
</dbReference>
<dbReference type="CDD" id="cd02012">
    <property type="entry name" value="TPP_TK"/>
    <property type="match status" value="1"/>
</dbReference>
<evidence type="ECO:0000256" key="3">
    <source>
        <dbReference type="ARBA" id="ARBA00013152"/>
    </source>
</evidence>
<keyword evidence="6 14" id="KW-0479">Metal-binding</keyword>
<evidence type="ECO:0000256" key="6">
    <source>
        <dbReference type="ARBA" id="ARBA00022723"/>
    </source>
</evidence>
<dbReference type="EC" id="2.2.1.1" evidence="3 10"/>
<reference evidence="18 19" key="1">
    <citation type="submission" date="2016-10" db="EMBL/GenBank/DDBJ databases">
        <title>Description of Gloeomargarita lithophora gen. nov., sp. nov., a thylakoid-bearing basal-branching cyanobacterium with intracellular carbonates, and proposal for Gloeomargaritales ord. nov.</title>
        <authorList>
            <person name="Moreira D."/>
            <person name="Tavera R."/>
            <person name="Benzerara K."/>
            <person name="Skouri-Panet F."/>
            <person name="Couradeau E."/>
            <person name="Gerard E."/>
            <person name="Loussert C."/>
            <person name="Novelo E."/>
            <person name="Zivanovic Y."/>
            <person name="Lopez-Garcia P."/>
        </authorList>
    </citation>
    <scope>NUCLEOTIDE SEQUENCE [LARGE SCALE GENOMIC DNA]</scope>
    <source>
        <strain evidence="18 19">D10</strain>
    </source>
</reference>
<feature type="binding site" evidence="14">
    <location>
        <position position="191"/>
    </location>
    <ligand>
        <name>Mg(2+)</name>
        <dbReference type="ChEBI" id="CHEBI:18420"/>
    </ligand>
</feature>
<feature type="binding site" evidence="13">
    <location>
        <position position="162"/>
    </location>
    <ligand>
        <name>thiamine diphosphate</name>
        <dbReference type="ChEBI" id="CHEBI:58937"/>
    </ligand>
</feature>
<keyword evidence="19" id="KW-1185">Reference proteome</keyword>
<feature type="binding site" evidence="13">
    <location>
        <position position="191"/>
    </location>
    <ligand>
        <name>thiamine diphosphate</name>
        <dbReference type="ChEBI" id="CHEBI:58937"/>
    </ligand>
</feature>
<dbReference type="Gene3D" id="3.40.50.970">
    <property type="match status" value="2"/>
</dbReference>
<dbReference type="GO" id="GO:0004802">
    <property type="term" value="F:transketolase activity"/>
    <property type="evidence" value="ECO:0007669"/>
    <property type="project" value="UniProtKB-UniRule"/>
</dbReference>
<dbReference type="Pfam" id="PF22613">
    <property type="entry name" value="Transketolase_C_1"/>
    <property type="match status" value="1"/>
</dbReference>
<protein>
    <recommendedName>
        <fullName evidence="4 10">Transketolase</fullName>
        <ecNumber evidence="3 10">2.2.1.1</ecNumber>
    </recommendedName>
</protein>